<evidence type="ECO:0000256" key="1">
    <source>
        <dbReference type="ARBA" id="ARBA00004141"/>
    </source>
</evidence>
<dbReference type="RefSeq" id="WP_318600834.1">
    <property type="nucleotide sequence ID" value="NZ_JAWSTH010000132.1"/>
</dbReference>
<keyword evidence="4 5" id="KW-0472">Membrane</keyword>
<dbReference type="CDD" id="cd16914">
    <property type="entry name" value="EcfT"/>
    <property type="match status" value="1"/>
</dbReference>
<keyword evidence="3 5" id="KW-1133">Transmembrane helix</keyword>
<name>A0ABU4I1Y2_9ACTN</name>
<feature type="non-terminal residue" evidence="6">
    <location>
        <position position="213"/>
    </location>
</feature>
<dbReference type="PANTHER" id="PTHR33514:SF13">
    <property type="entry name" value="PROTEIN ABCI12, CHLOROPLASTIC"/>
    <property type="match status" value="1"/>
</dbReference>
<reference evidence="7" key="1">
    <citation type="submission" date="2023-07" db="EMBL/GenBank/DDBJ databases">
        <title>Conexibacter stalactiti sp. nov., isolated from stalactites in a lava cave and emended description of the genus Conexibacter.</title>
        <authorList>
            <person name="Lee S.D."/>
        </authorList>
    </citation>
    <scope>NUCLEOTIDE SEQUENCE [LARGE SCALE GENOMIC DNA]</scope>
    <source>
        <strain evidence="7">KCTC 39840</strain>
    </source>
</reference>
<evidence type="ECO:0000313" key="6">
    <source>
        <dbReference type="EMBL" id="MDW5598309.1"/>
    </source>
</evidence>
<evidence type="ECO:0000256" key="2">
    <source>
        <dbReference type="ARBA" id="ARBA00022692"/>
    </source>
</evidence>
<protein>
    <submittedName>
        <fullName evidence="6">Energy-coupling factor transporter transmembrane component T</fullName>
    </submittedName>
</protein>
<comment type="subcellular location">
    <subcellularLocation>
        <location evidence="1">Membrane</location>
        <topology evidence="1">Multi-pass membrane protein</topology>
    </subcellularLocation>
</comment>
<evidence type="ECO:0000256" key="5">
    <source>
        <dbReference type="SAM" id="Phobius"/>
    </source>
</evidence>
<reference evidence="6 7" key="2">
    <citation type="submission" date="2023-10" db="EMBL/GenBank/DDBJ databases">
        <authorList>
            <person name="Han X.F."/>
        </authorList>
    </citation>
    <scope>NUCLEOTIDE SEQUENCE [LARGE SCALE GENOMIC DNA]</scope>
    <source>
        <strain evidence="6 7">KCTC 39840</strain>
    </source>
</reference>
<evidence type="ECO:0000256" key="4">
    <source>
        <dbReference type="ARBA" id="ARBA00023136"/>
    </source>
</evidence>
<gene>
    <name evidence="6" type="ORF">R7226_28380</name>
</gene>
<dbReference type="Proteomes" id="UP001284601">
    <property type="component" value="Unassembled WGS sequence"/>
</dbReference>
<dbReference type="InterPro" id="IPR003339">
    <property type="entry name" value="ABC/ECF_trnsptr_transmembrane"/>
</dbReference>
<feature type="transmembrane region" description="Helical" evidence="5">
    <location>
        <begin position="108"/>
        <end position="130"/>
    </location>
</feature>
<dbReference type="PANTHER" id="PTHR33514">
    <property type="entry name" value="PROTEIN ABCI12, CHLOROPLASTIC"/>
    <property type="match status" value="1"/>
</dbReference>
<dbReference type="Pfam" id="PF02361">
    <property type="entry name" value="CbiQ"/>
    <property type="match status" value="1"/>
</dbReference>
<feature type="transmembrane region" description="Helical" evidence="5">
    <location>
        <begin position="36"/>
        <end position="55"/>
    </location>
</feature>
<evidence type="ECO:0000256" key="3">
    <source>
        <dbReference type="ARBA" id="ARBA00022989"/>
    </source>
</evidence>
<accession>A0ABU4I1Y2</accession>
<feature type="transmembrane region" description="Helical" evidence="5">
    <location>
        <begin position="12"/>
        <end position="30"/>
    </location>
</feature>
<feature type="transmembrane region" description="Helical" evidence="5">
    <location>
        <begin position="62"/>
        <end position="88"/>
    </location>
</feature>
<sequence>MGYRRRASPLHAARAAAGSALCGALALTALLFDDPLVLAAVVIAALAAGVLAGVWPQLRRALLFALPFTIAIALLNPLVTEQGVTVIWRLGELPLLGDRDITLEATVYGLLLGLRALAVIVCFALFSATVDPDELLRLFRRVSFRSALTATLATRMVPVLQRDGQRIADGQRCRPGPPPSRLTLVRAVTAGALDRAVEVAAALEVRGYGAARR</sequence>
<dbReference type="EMBL" id="JAWSTH010000132">
    <property type="protein sequence ID" value="MDW5598309.1"/>
    <property type="molecule type" value="Genomic_DNA"/>
</dbReference>
<evidence type="ECO:0000313" key="7">
    <source>
        <dbReference type="Proteomes" id="UP001284601"/>
    </source>
</evidence>
<comment type="caution">
    <text evidence="6">The sequence shown here is derived from an EMBL/GenBank/DDBJ whole genome shotgun (WGS) entry which is preliminary data.</text>
</comment>
<keyword evidence="7" id="KW-1185">Reference proteome</keyword>
<organism evidence="6 7">
    <name type="scientific">Conexibacter stalactiti</name>
    <dbReference type="NCBI Taxonomy" id="1940611"/>
    <lineage>
        <taxon>Bacteria</taxon>
        <taxon>Bacillati</taxon>
        <taxon>Actinomycetota</taxon>
        <taxon>Thermoleophilia</taxon>
        <taxon>Solirubrobacterales</taxon>
        <taxon>Conexibacteraceae</taxon>
        <taxon>Conexibacter</taxon>
    </lineage>
</organism>
<keyword evidence="2 5" id="KW-0812">Transmembrane</keyword>
<proteinExistence type="predicted"/>